<comment type="caution">
    <text evidence="2">The sequence shown here is derived from an EMBL/GenBank/DDBJ whole genome shotgun (WGS) entry which is preliminary data.</text>
</comment>
<evidence type="ECO:0000256" key="1">
    <source>
        <dbReference type="SAM" id="MobiDB-lite"/>
    </source>
</evidence>
<proteinExistence type="predicted"/>
<dbReference type="InParanoid" id="A0A1Y2EHK8"/>
<dbReference type="RefSeq" id="XP_040720215.1">
    <property type="nucleotide sequence ID" value="XM_040853313.1"/>
</dbReference>
<keyword evidence="3" id="KW-1185">Reference proteome</keyword>
<dbReference type="Proteomes" id="UP000193689">
    <property type="component" value="Unassembled WGS sequence"/>
</dbReference>
<evidence type="ECO:0000313" key="2">
    <source>
        <dbReference type="EMBL" id="ORY70265.1"/>
    </source>
</evidence>
<sequence>MFPPAAYKKPLYQRSRFYPSPIVYILRERCLQRTLCFNSGPPDSEKTENTVETSSHPSRRNHDGNPAPIYIRDIGGRNDEFSMDTHSFATPPPLLPKRVSRGDHAGINDSIDFQKEENVVAM</sequence>
<name>A0A1Y2EHK8_9PEZI</name>
<evidence type="ECO:0000313" key="3">
    <source>
        <dbReference type="Proteomes" id="UP000193689"/>
    </source>
</evidence>
<organism evidence="2 3">
    <name type="scientific">Pseudomassariella vexata</name>
    <dbReference type="NCBI Taxonomy" id="1141098"/>
    <lineage>
        <taxon>Eukaryota</taxon>
        <taxon>Fungi</taxon>
        <taxon>Dikarya</taxon>
        <taxon>Ascomycota</taxon>
        <taxon>Pezizomycotina</taxon>
        <taxon>Sordariomycetes</taxon>
        <taxon>Xylariomycetidae</taxon>
        <taxon>Amphisphaeriales</taxon>
        <taxon>Pseudomassariaceae</taxon>
        <taxon>Pseudomassariella</taxon>
    </lineage>
</organism>
<dbReference type="GeneID" id="63769525"/>
<gene>
    <name evidence="2" type="ORF">BCR38DRAFT_103295</name>
</gene>
<feature type="region of interest" description="Disordered" evidence="1">
    <location>
        <begin position="36"/>
        <end position="108"/>
    </location>
</feature>
<dbReference type="AlphaFoldDB" id="A0A1Y2EHK8"/>
<reference evidence="2 3" key="1">
    <citation type="submission" date="2016-07" db="EMBL/GenBank/DDBJ databases">
        <title>Pervasive Adenine N6-methylation of Active Genes in Fungi.</title>
        <authorList>
            <consortium name="DOE Joint Genome Institute"/>
            <person name="Mondo S.J."/>
            <person name="Dannebaum R.O."/>
            <person name="Kuo R.C."/>
            <person name="Labutti K."/>
            <person name="Haridas S."/>
            <person name="Kuo A."/>
            <person name="Salamov A."/>
            <person name="Ahrendt S.R."/>
            <person name="Lipzen A."/>
            <person name="Sullivan W."/>
            <person name="Andreopoulos W.B."/>
            <person name="Clum A."/>
            <person name="Lindquist E."/>
            <person name="Daum C."/>
            <person name="Ramamoorthy G.K."/>
            <person name="Gryganskyi A."/>
            <person name="Culley D."/>
            <person name="Magnuson J.K."/>
            <person name="James T.Y."/>
            <person name="O'Malley M.A."/>
            <person name="Stajich J.E."/>
            <person name="Spatafora J.W."/>
            <person name="Visel A."/>
            <person name="Grigoriev I.V."/>
        </authorList>
    </citation>
    <scope>NUCLEOTIDE SEQUENCE [LARGE SCALE GENOMIC DNA]</scope>
    <source>
        <strain evidence="2 3">CBS 129021</strain>
    </source>
</reference>
<protein>
    <submittedName>
        <fullName evidence="2">Uncharacterized protein</fullName>
    </submittedName>
</protein>
<accession>A0A1Y2EHK8</accession>
<dbReference type="EMBL" id="MCFJ01000002">
    <property type="protein sequence ID" value="ORY70265.1"/>
    <property type="molecule type" value="Genomic_DNA"/>
</dbReference>